<dbReference type="GeneID" id="92050782"/>
<organism evidence="1 2">
    <name type="scientific">Apiospora hydei</name>
    <dbReference type="NCBI Taxonomy" id="1337664"/>
    <lineage>
        <taxon>Eukaryota</taxon>
        <taxon>Fungi</taxon>
        <taxon>Dikarya</taxon>
        <taxon>Ascomycota</taxon>
        <taxon>Pezizomycotina</taxon>
        <taxon>Sordariomycetes</taxon>
        <taxon>Xylariomycetidae</taxon>
        <taxon>Amphisphaeriales</taxon>
        <taxon>Apiosporaceae</taxon>
        <taxon>Apiospora</taxon>
    </lineage>
</organism>
<sequence length="163" mass="17463">MGAARHSFDEPGHLNMLALCLQHRCRETTGGAPAAPSSNREDCSADTCNTTAFYRERGFWSGTNRMSRSSARARVSSLGLRGAQDHVAKPGPYGSEAVPAGRLEHGLRLPVADTAPRHSCSVEDYMERSVDKGPGHSLGHCQNRVTAWVDKGLDDLAHPAALG</sequence>
<reference evidence="1 2" key="1">
    <citation type="submission" date="2023-01" db="EMBL/GenBank/DDBJ databases">
        <title>Analysis of 21 Apiospora genomes using comparative genomics revels a genus with tremendous synthesis potential of carbohydrate active enzymes and secondary metabolites.</title>
        <authorList>
            <person name="Sorensen T."/>
        </authorList>
    </citation>
    <scope>NUCLEOTIDE SEQUENCE [LARGE SCALE GENOMIC DNA]</scope>
    <source>
        <strain evidence="1 2">CBS 114990</strain>
    </source>
</reference>
<accession>A0ABR1V630</accession>
<evidence type="ECO:0000313" key="2">
    <source>
        <dbReference type="Proteomes" id="UP001433268"/>
    </source>
</evidence>
<comment type="caution">
    <text evidence="1">The sequence shown here is derived from an EMBL/GenBank/DDBJ whole genome shotgun (WGS) entry which is preliminary data.</text>
</comment>
<evidence type="ECO:0000313" key="1">
    <source>
        <dbReference type="EMBL" id="KAK8066661.1"/>
    </source>
</evidence>
<name>A0ABR1V630_9PEZI</name>
<gene>
    <name evidence="1" type="ORF">PG997_013408</name>
</gene>
<protein>
    <submittedName>
        <fullName evidence="1">Uncharacterized protein</fullName>
    </submittedName>
</protein>
<proteinExistence type="predicted"/>
<dbReference type="EMBL" id="JAQQWN010000009">
    <property type="protein sequence ID" value="KAK8066661.1"/>
    <property type="molecule type" value="Genomic_DNA"/>
</dbReference>
<dbReference type="Proteomes" id="UP001433268">
    <property type="component" value="Unassembled WGS sequence"/>
</dbReference>
<keyword evidence="2" id="KW-1185">Reference proteome</keyword>
<dbReference type="RefSeq" id="XP_066663414.1">
    <property type="nucleotide sequence ID" value="XM_066817722.1"/>
</dbReference>